<comment type="caution">
    <text evidence="12">The sequence shown here is derived from an EMBL/GenBank/DDBJ whole genome shotgun (WGS) entry which is preliminary data.</text>
</comment>
<feature type="non-terminal residue" evidence="12">
    <location>
        <position position="395"/>
    </location>
</feature>
<dbReference type="InterPro" id="IPR036236">
    <property type="entry name" value="Znf_C2H2_sf"/>
</dbReference>
<evidence type="ECO:0000256" key="3">
    <source>
        <dbReference type="ARBA" id="ARBA00022771"/>
    </source>
</evidence>
<feature type="region of interest" description="Disordered" evidence="9">
    <location>
        <begin position="205"/>
        <end position="231"/>
    </location>
</feature>
<proteinExistence type="predicted"/>
<feature type="compositionally biased region" description="Low complexity" evidence="9">
    <location>
        <begin position="294"/>
        <end position="328"/>
    </location>
</feature>
<evidence type="ECO:0000256" key="4">
    <source>
        <dbReference type="ARBA" id="ARBA00022833"/>
    </source>
</evidence>
<comment type="subcellular location">
    <subcellularLocation>
        <location evidence="1">Nucleus</location>
    </subcellularLocation>
</comment>
<sequence length="395" mass="43632">FLSPKELLLGIILSLRLISHYALRLPAYVLNTAQNIDQFHSTYTQLSSAIQDKSSIVNCLVDYCWHRREHHRRLSRPQSILSSTTPNNIFPFPPVYDHKLIKMHVRDATGRQVSLLNDEPSSAPQRLSYRTANHIISQPFHPAPRSNSSSPHTPELLRSDSYDSNASSDPMSPLTPTSYDLARASAFASGQTMYDEFEKRPAYANNSRANSYEDESSATSPMPERPGKRYPCRYRDSHGCEKTFTTSGHASRHSKIHTAEKAVQCTFHGCSKKFTRADNMKQHLETHYKDKSRTSASAAKAAARSSLGALSASSRRSSSSSSRNIGSRSSRDQPMWDTESYGYPPGQAPLPSPGANGAWDMRGLNLPLLSRPTATRTPSSGLDALAMAVACQEGA</sequence>
<dbReference type="Gene3D" id="3.30.160.60">
    <property type="entry name" value="Classic Zinc Finger"/>
    <property type="match status" value="2"/>
</dbReference>
<keyword evidence="3 8" id="KW-0863">Zinc-finger</keyword>
<organism evidence="12 13">
    <name type="scientific">Colletotrichum noveboracense</name>
    <dbReference type="NCBI Taxonomy" id="2664923"/>
    <lineage>
        <taxon>Eukaryota</taxon>
        <taxon>Fungi</taxon>
        <taxon>Dikarya</taxon>
        <taxon>Ascomycota</taxon>
        <taxon>Pezizomycotina</taxon>
        <taxon>Sordariomycetes</taxon>
        <taxon>Hypocreomycetidae</taxon>
        <taxon>Glomerellales</taxon>
        <taxon>Glomerellaceae</taxon>
        <taxon>Colletotrichum</taxon>
        <taxon>Colletotrichum gloeosporioides species complex</taxon>
    </lineage>
</organism>
<dbReference type="InterPro" id="IPR051061">
    <property type="entry name" value="Zinc_finger_trans_reg"/>
</dbReference>
<feature type="non-terminal residue" evidence="12">
    <location>
        <position position="1"/>
    </location>
</feature>
<feature type="chain" id="PRO_5040765363" description="C2H2-type domain-containing protein" evidence="10">
    <location>
        <begin position="23"/>
        <end position="395"/>
    </location>
</feature>
<evidence type="ECO:0000259" key="11">
    <source>
        <dbReference type="PROSITE" id="PS50157"/>
    </source>
</evidence>
<dbReference type="InterPro" id="IPR013087">
    <property type="entry name" value="Znf_C2H2_type"/>
</dbReference>
<dbReference type="GO" id="GO:0006357">
    <property type="term" value="P:regulation of transcription by RNA polymerase II"/>
    <property type="evidence" value="ECO:0007669"/>
    <property type="project" value="TreeGrafter"/>
</dbReference>
<evidence type="ECO:0000256" key="10">
    <source>
        <dbReference type="SAM" id="SignalP"/>
    </source>
</evidence>
<dbReference type="SUPFAM" id="SSF57667">
    <property type="entry name" value="beta-beta-alpha zinc fingers"/>
    <property type="match status" value="1"/>
</dbReference>
<dbReference type="PROSITE" id="PS00028">
    <property type="entry name" value="ZINC_FINGER_C2H2_1"/>
    <property type="match status" value="1"/>
</dbReference>
<evidence type="ECO:0000256" key="9">
    <source>
        <dbReference type="SAM" id="MobiDB-lite"/>
    </source>
</evidence>
<feature type="region of interest" description="Disordered" evidence="9">
    <location>
        <begin position="287"/>
        <end position="358"/>
    </location>
</feature>
<dbReference type="GO" id="GO:0005634">
    <property type="term" value="C:nucleus"/>
    <property type="evidence" value="ECO:0007669"/>
    <property type="project" value="UniProtKB-SubCell"/>
</dbReference>
<feature type="signal peptide" evidence="10">
    <location>
        <begin position="1"/>
        <end position="22"/>
    </location>
</feature>
<dbReference type="EMBL" id="CAMGZC010000306">
    <property type="protein sequence ID" value="CAI0646195.1"/>
    <property type="molecule type" value="Genomic_DNA"/>
</dbReference>
<feature type="domain" description="C2H2-type" evidence="11">
    <location>
        <begin position="230"/>
        <end position="262"/>
    </location>
</feature>
<dbReference type="PANTHER" id="PTHR46179:SF13">
    <property type="entry name" value="C2H2-TYPE DOMAIN-CONTAINING PROTEIN"/>
    <property type="match status" value="1"/>
</dbReference>
<evidence type="ECO:0000256" key="7">
    <source>
        <dbReference type="ARBA" id="ARBA00023242"/>
    </source>
</evidence>
<keyword evidence="5" id="KW-0805">Transcription regulation</keyword>
<dbReference type="SMART" id="SM00355">
    <property type="entry name" value="ZnF_C2H2"/>
    <property type="match status" value="2"/>
</dbReference>
<feature type="domain" description="C2H2-type" evidence="11">
    <location>
        <begin position="263"/>
        <end position="292"/>
    </location>
</feature>
<protein>
    <recommendedName>
        <fullName evidence="11">C2H2-type domain-containing protein</fullName>
    </recommendedName>
</protein>
<dbReference type="PROSITE" id="PS50157">
    <property type="entry name" value="ZINC_FINGER_C2H2_2"/>
    <property type="match status" value="2"/>
</dbReference>
<reference evidence="12" key="1">
    <citation type="submission" date="2022-08" db="EMBL/GenBank/DDBJ databases">
        <authorList>
            <person name="Giroux E."/>
            <person name="Giroux E."/>
        </authorList>
    </citation>
    <scope>NUCLEOTIDE SEQUENCE</scope>
    <source>
        <strain evidence="12">H1091258</strain>
    </source>
</reference>
<keyword evidence="13" id="KW-1185">Reference proteome</keyword>
<evidence type="ECO:0000256" key="6">
    <source>
        <dbReference type="ARBA" id="ARBA00023163"/>
    </source>
</evidence>
<evidence type="ECO:0000256" key="8">
    <source>
        <dbReference type="PROSITE-ProRule" id="PRU00042"/>
    </source>
</evidence>
<name>A0A9W4RRC8_9PEZI</name>
<evidence type="ECO:0000313" key="12">
    <source>
        <dbReference type="EMBL" id="CAI0646195.1"/>
    </source>
</evidence>
<accession>A0A9W4RRC8</accession>
<dbReference type="GO" id="GO:0008270">
    <property type="term" value="F:zinc ion binding"/>
    <property type="evidence" value="ECO:0007669"/>
    <property type="project" value="UniProtKB-KW"/>
</dbReference>
<dbReference type="AlphaFoldDB" id="A0A9W4RRC8"/>
<keyword evidence="7" id="KW-0539">Nucleus</keyword>
<keyword evidence="10" id="KW-0732">Signal</keyword>
<evidence type="ECO:0000256" key="1">
    <source>
        <dbReference type="ARBA" id="ARBA00004123"/>
    </source>
</evidence>
<keyword evidence="2" id="KW-0479">Metal-binding</keyword>
<evidence type="ECO:0000256" key="2">
    <source>
        <dbReference type="ARBA" id="ARBA00022723"/>
    </source>
</evidence>
<keyword evidence="4" id="KW-0862">Zinc</keyword>
<feature type="region of interest" description="Disordered" evidence="9">
    <location>
        <begin position="138"/>
        <end position="177"/>
    </location>
</feature>
<evidence type="ECO:0000256" key="5">
    <source>
        <dbReference type="ARBA" id="ARBA00023015"/>
    </source>
</evidence>
<gene>
    <name evidence="12" type="ORF">CGXH109_LOCUS52581</name>
</gene>
<keyword evidence="6" id="KW-0804">Transcription</keyword>
<dbReference type="PANTHER" id="PTHR46179">
    <property type="entry name" value="ZINC FINGER PROTEIN"/>
    <property type="match status" value="1"/>
</dbReference>
<dbReference type="Proteomes" id="UP001152533">
    <property type="component" value="Unassembled WGS sequence"/>
</dbReference>
<evidence type="ECO:0000313" key="13">
    <source>
        <dbReference type="Proteomes" id="UP001152533"/>
    </source>
</evidence>
<dbReference type="FunFam" id="3.30.160.60:FF:001075">
    <property type="entry name" value="Zinc finger, C2H2-type/integrase, DNA-binding protein"/>
    <property type="match status" value="1"/>
</dbReference>
<feature type="compositionally biased region" description="Polar residues" evidence="9">
    <location>
        <begin position="162"/>
        <end position="177"/>
    </location>
</feature>